<dbReference type="RefSeq" id="WP_176269893.1">
    <property type="nucleotide sequence ID" value="NZ_JABVBA010000007.1"/>
</dbReference>
<keyword evidence="2" id="KW-1185">Reference proteome</keyword>
<name>A0ABX2NAZ9_9FIRM</name>
<organism evidence="1 2">
    <name type="scientific">Anaerococcus faecalis</name>
    <dbReference type="NCBI Taxonomy" id="2742993"/>
    <lineage>
        <taxon>Bacteria</taxon>
        <taxon>Bacillati</taxon>
        <taxon>Bacillota</taxon>
        <taxon>Tissierellia</taxon>
        <taxon>Tissierellales</taxon>
        <taxon>Peptoniphilaceae</taxon>
        <taxon>Anaerococcus</taxon>
    </lineage>
</organism>
<protein>
    <submittedName>
        <fullName evidence="1">Uncharacterized protein</fullName>
    </submittedName>
</protein>
<comment type="caution">
    <text evidence="1">The sequence shown here is derived from an EMBL/GenBank/DDBJ whole genome shotgun (WGS) entry which is preliminary data.</text>
</comment>
<accession>A0ABX2NAZ9</accession>
<evidence type="ECO:0000313" key="2">
    <source>
        <dbReference type="Proteomes" id="UP000540919"/>
    </source>
</evidence>
<proteinExistence type="predicted"/>
<evidence type="ECO:0000313" key="1">
    <source>
        <dbReference type="EMBL" id="NVF11844.1"/>
    </source>
</evidence>
<sequence>MNNSIKVKVSDLYEIVKQLKDDNMDTVNLTILGEDLEDEEYNDEDAYLYAPALSFQAFSKSSEIAIEYDPIDSVE</sequence>
<reference evidence="1 2" key="1">
    <citation type="submission" date="2020-06" db="EMBL/GenBank/DDBJ databases">
        <title>Anaerococcus sp. nov., isolated form swine feces.</title>
        <authorList>
            <person name="Yu S."/>
        </authorList>
    </citation>
    <scope>NUCLEOTIDE SEQUENCE [LARGE SCALE GENOMIC DNA]</scope>
    <source>
        <strain evidence="1 2">AGMB00486</strain>
    </source>
</reference>
<dbReference type="EMBL" id="JABVBA010000007">
    <property type="protein sequence ID" value="NVF11844.1"/>
    <property type="molecule type" value="Genomic_DNA"/>
</dbReference>
<gene>
    <name evidence="1" type="ORF">HV819_07615</name>
</gene>
<dbReference type="Proteomes" id="UP000540919">
    <property type="component" value="Unassembled WGS sequence"/>
</dbReference>